<evidence type="ECO:0000313" key="1">
    <source>
        <dbReference type="EnsemblPlants" id="LPERR02G04540.1"/>
    </source>
</evidence>
<dbReference type="AlphaFoldDB" id="A0A0D9VCN5"/>
<dbReference type="InterPro" id="IPR013924">
    <property type="entry name" value="RNase_H2_suC"/>
</dbReference>
<dbReference type="Proteomes" id="UP000032180">
    <property type="component" value="Chromosome 2"/>
</dbReference>
<dbReference type="PANTHER" id="PTHR47204:SF1">
    <property type="entry name" value="RIBONUCLEASE H2 SUBUNIT C"/>
    <property type="match status" value="1"/>
</dbReference>
<reference evidence="2" key="2">
    <citation type="submission" date="2013-12" db="EMBL/GenBank/DDBJ databases">
        <authorList>
            <person name="Yu Y."/>
            <person name="Lee S."/>
            <person name="de Baynast K."/>
            <person name="Wissotski M."/>
            <person name="Liu L."/>
            <person name="Talag J."/>
            <person name="Goicoechea J."/>
            <person name="Angelova A."/>
            <person name="Jetty R."/>
            <person name="Kudrna D."/>
            <person name="Golser W."/>
            <person name="Rivera L."/>
            <person name="Zhang J."/>
            <person name="Wing R."/>
        </authorList>
    </citation>
    <scope>NUCLEOTIDE SEQUENCE</scope>
</reference>
<accession>A0A0D9VCN5</accession>
<dbReference type="HOGENOM" id="CLU_097632_2_0_1"/>
<dbReference type="EnsemblPlants" id="LPERR02G04540.1">
    <property type="protein sequence ID" value="LPERR02G04540.1"/>
    <property type="gene ID" value="LPERR02G04540"/>
</dbReference>
<reference evidence="1" key="3">
    <citation type="submission" date="2015-04" db="UniProtKB">
        <authorList>
            <consortium name="EnsemblPlants"/>
        </authorList>
    </citation>
    <scope>IDENTIFICATION</scope>
</reference>
<proteinExistence type="predicted"/>
<dbReference type="PANTHER" id="PTHR47204">
    <property type="entry name" value="OS02G0168900 PROTEIN"/>
    <property type="match status" value="1"/>
</dbReference>
<dbReference type="GO" id="GO:0032299">
    <property type="term" value="C:ribonuclease H2 complex"/>
    <property type="evidence" value="ECO:0007669"/>
    <property type="project" value="InterPro"/>
</dbReference>
<dbReference type="eggNOG" id="ENOG502S1H4">
    <property type="taxonomic scope" value="Eukaryota"/>
</dbReference>
<name>A0A0D9VCN5_9ORYZ</name>
<dbReference type="GO" id="GO:0006401">
    <property type="term" value="P:RNA catabolic process"/>
    <property type="evidence" value="ECO:0007669"/>
    <property type="project" value="InterPro"/>
</dbReference>
<dbReference type="Gramene" id="LPERR02G04540.1">
    <property type="protein sequence ID" value="LPERR02G04540.1"/>
    <property type="gene ID" value="LPERR02G04540"/>
</dbReference>
<dbReference type="CDD" id="cd09271">
    <property type="entry name" value="RNase_H2-C"/>
    <property type="match status" value="1"/>
</dbReference>
<dbReference type="Pfam" id="PF08615">
    <property type="entry name" value="RNase_H2_suC"/>
    <property type="match status" value="1"/>
</dbReference>
<reference evidence="1 2" key="1">
    <citation type="submission" date="2012-08" db="EMBL/GenBank/DDBJ databases">
        <title>Oryza genome evolution.</title>
        <authorList>
            <person name="Wing R.A."/>
        </authorList>
    </citation>
    <scope>NUCLEOTIDE SEQUENCE</scope>
</reference>
<protein>
    <submittedName>
        <fullName evidence="1">Uncharacterized protein</fullName>
    </submittedName>
</protein>
<organism evidence="1 2">
    <name type="scientific">Leersia perrieri</name>
    <dbReference type="NCBI Taxonomy" id="77586"/>
    <lineage>
        <taxon>Eukaryota</taxon>
        <taxon>Viridiplantae</taxon>
        <taxon>Streptophyta</taxon>
        <taxon>Embryophyta</taxon>
        <taxon>Tracheophyta</taxon>
        <taxon>Spermatophyta</taxon>
        <taxon>Magnoliopsida</taxon>
        <taxon>Liliopsida</taxon>
        <taxon>Poales</taxon>
        <taxon>Poaceae</taxon>
        <taxon>BOP clade</taxon>
        <taxon>Oryzoideae</taxon>
        <taxon>Oryzeae</taxon>
        <taxon>Oryzinae</taxon>
        <taxon>Leersia</taxon>
    </lineage>
</organism>
<evidence type="ECO:0000313" key="2">
    <source>
        <dbReference type="Proteomes" id="UP000032180"/>
    </source>
</evidence>
<dbReference type="Gene3D" id="2.40.128.680">
    <property type="match status" value="1"/>
</dbReference>
<sequence>MEQDAAATAAGVTAAVDLSPAASDLRRVHLLPCGIKQNGAAAVFDYFKPKDTGVEVDGVRVEEAFFRGRKLQGATIALPDGYRGYILDKRSGGKGMQNLEGEVTNFKSRAEFQDITYWNHDTTPSAEDSLPRCFHFLTVANAMHKPVTAEEMANMSAMQNQSS</sequence>
<keyword evidence="2" id="KW-1185">Reference proteome</keyword>
<dbReference type="STRING" id="77586.A0A0D9VCN5"/>